<feature type="compositionally biased region" description="Basic and acidic residues" evidence="1">
    <location>
        <begin position="54"/>
        <end position="64"/>
    </location>
</feature>
<feature type="transmembrane region" description="Helical" evidence="2">
    <location>
        <begin position="90"/>
        <end position="111"/>
    </location>
</feature>
<protein>
    <submittedName>
        <fullName evidence="3">Uncharacterized protein</fullName>
    </submittedName>
</protein>
<dbReference type="AlphaFoldDB" id="A0A1J4P6W2"/>
<feature type="region of interest" description="Disordered" evidence="1">
    <location>
        <begin position="42"/>
        <end position="84"/>
    </location>
</feature>
<gene>
    <name evidence="3" type="ORF">WN71_002610</name>
</gene>
<keyword evidence="2" id="KW-1133">Transmembrane helix</keyword>
<evidence type="ECO:0000256" key="2">
    <source>
        <dbReference type="SAM" id="Phobius"/>
    </source>
</evidence>
<name>A0A1J4P6W2_9ACTN</name>
<comment type="caution">
    <text evidence="3">The sequence shown here is derived from an EMBL/GenBank/DDBJ whole genome shotgun (WGS) entry which is preliminary data.</text>
</comment>
<sequence>MVAITGEPVPDGLRADAVFSAEYEEAAADLLLLRQQLGILADELTAEPEPEPEPEPKPVPEREPSPAPAAARPAPRPPLPRHTPHRARRFAFGALATAAAACFLAGMAWLFTQAGNGVTGGASSDSAARQADGKGAVPSFSVCGARLVVEGDIRTVEHVPGSVDQFRVTLRVTRSYRPAKTPAVVTFLADGTNQPRPRVGLHVLVGIAEHANVPDLWVTGTRRIAARWAELLTAPDGTQGADGGCS</sequence>
<dbReference type="Proteomes" id="UP000034196">
    <property type="component" value="Unassembled WGS sequence"/>
</dbReference>
<keyword evidence="2" id="KW-0472">Membrane</keyword>
<evidence type="ECO:0000313" key="3">
    <source>
        <dbReference type="EMBL" id="OIJ69492.1"/>
    </source>
</evidence>
<proteinExistence type="predicted"/>
<organism evidence="3 4">
    <name type="scientific">Streptomyces mangrovisoli</name>
    <dbReference type="NCBI Taxonomy" id="1428628"/>
    <lineage>
        <taxon>Bacteria</taxon>
        <taxon>Bacillati</taxon>
        <taxon>Actinomycetota</taxon>
        <taxon>Actinomycetes</taxon>
        <taxon>Kitasatosporales</taxon>
        <taxon>Streptomycetaceae</taxon>
        <taxon>Streptomyces</taxon>
    </lineage>
</organism>
<evidence type="ECO:0000313" key="4">
    <source>
        <dbReference type="Proteomes" id="UP000034196"/>
    </source>
</evidence>
<accession>A0A1J4P6W2</accession>
<keyword evidence="4" id="KW-1185">Reference proteome</keyword>
<reference evidence="3" key="1">
    <citation type="submission" date="2016-10" db="EMBL/GenBank/DDBJ databases">
        <title>Genome sequence of Streptomyces mangrovisoli MUSC 149.</title>
        <authorList>
            <person name="Lee L.-H."/>
            <person name="Ser H.-L."/>
        </authorList>
    </citation>
    <scope>NUCLEOTIDE SEQUENCE [LARGE SCALE GENOMIC DNA]</scope>
    <source>
        <strain evidence="3">MUSC 149</strain>
    </source>
</reference>
<keyword evidence="2" id="KW-0812">Transmembrane</keyword>
<feature type="compositionally biased region" description="Acidic residues" evidence="1">
    <location>
        <begin position="44"/>
        <end position="53"/>
    </location>
</feature>
<dbReference type="EMBL" id="LAVA02000004">
    <property type="protein sequence ID" value="OIJ69492.1"/>
    <property type="molecule type" value="Genomic_DNA"/>
</dbReference>
<evidence type="ECO:0000256" key="1">
    <source>
        <dbReference type="SAM" id="MobiDB-lite"/>
    </source>
</evidence>